<comment type="caution">
    <text evidence="1">The sequence shown here is derived from an EMBL/GenBank/DDBJ whole genome shotgun (WGS) entry which is preliminary data.</text>
</comment>
<protein>
    <submittedName>
        <fullName evidence="1">Uncharacterized protein</fullName>
    </submittedName>
</protein>
<feature type="non-terminal residue" evidence="1">
    <location>
        <position position="67"/>
    </location>
</feature>
<evidence type="ECO:0000313" key="2">
    <source>
        <dbReference type="Proteomes" id="UP000708208"/>
    </source>
</evidence>
<organism evidence="1 2">
    <name type="scientific">Allacma fusca</name>
    <dbReference type="NCBI Taxonomy" id="39272"/>
    <lineage>
        <taxon>Eukaryota</taxon>
        <taxon>Metazoa</taxon>
        <taxon>Ecdysozoa</taxon>
        <taxon>Arthropoda</taxon>
        <taxon>Hexapoda</taxon>
        <taxon>Collembola</taxon>
        <taxon>Symphypleona</taxon>
        <taxon>Sminthuridae</taxon>
        <taxon>Allacma</taxon>
    </lineage>
</organism>
<accession>A0A8J2K091</accession>
<gene>
    <name evidence="1" type="ORF">AFUS01_LOCUS16052</name>
</gene>
<reference evidence="1" key="1">
    <citation type="submission" date="2021-06" db="EMBL/GenBank/DDBJ databases">
        <authorList>
            <person name="Hodson N. C."/>
            <person name="Mongue J. A."/>
            <person name="Jaron S. K."/>
        </authorList>
    </citation>
    <scope>NUCLEOTIDE SEQUENCE</scope>
</reference>
<dbReference type="AlphaFoldDB" id="A0A8J2K091"/>
<evidence type="ECO:0000313" key="1">
    <source>
        <dbReference type="EMBL" id="CAG7727198.1"/>
    </source>
</evidence>
<sequence length="67" mass="7917">EYVSTLLLNALEYRQGESVEYRYDWGLRSEKEFVISPLQHMDFTVDYGIAMGVENEENAEEHIQMQN</sequence>
<dbReference type="EMBL" id="CAJVCH010145212">
    <property type="protein sequence ID" value="CAG7727198.1"/>
    <property type="molecule type" value="Genomic_DNA"/>
</dbReference>
<keyword evidence="2" id="KW-1185">Reference proteome</keyword>
<proteinExistence type="predicted"/>
<dbReference type="Proteomes" id="UP000708208">
    <property type="component" value="Unassembled WGS sequence"/>
</dbReference>
<dbReference type="OrthoDB" id="205198at2759"/>
<name>A0A8J2K091_9HEXA</name>